<sequence length="212" mass="22948">MEKVLIVGANGTTGKQIVMKLKDSSNFEPVAMVRKEDQKAQFETENIQTILGDLEKDLTHVVKDVNRVVFAAGSGGGTSDEKTIVIDQESAKRLIDVSKLSGIKKFVMLSSIGAGHPEDSDSLQVYLKAKHLADEHLKASGLTYTIVRPGTLKNDDAVGKIETKDQFEKGGKISRADVAETLATVVSDDYAQNAIFEMIEGETPIKDALKAL</sequence>
<dbReference type="PANTHER" id="PTHR15020">
    <property type="entry name" value="FLAVIN REDUCTASE-RELATED"/>
    <property type="match status" value="1"/>
</dbReference>
<reference evidence="2 3" key="1">
    <citation type="journal article" date="2010" name="J. Bacteriol.">
        <title>The complete genome sequence of Croceibacter atlanticus HTCC2559T.</title>
        <authorList>
            <person name="Oh H.M."/>
            <person name="Kang I."/>
            <person name="Ferriera S."/>
            <person name="Giovannoni S.J."/>
            <person name="Cho J.C."/>
        </authorList>
    </citation>
    <scope>NUCLEOTIDE SEQUENCE [LARGE SCALE GENOMIC DNA]</scope>
    <source>
        <strain evidence="3">ATCC BAA-628 / HTCC2559 / KCTC 12090</strain>
    </source>
</reference>
<dbReference type="KEGG" id="cat:CA2559_09343"/>
<dbReference type="RefSeq" id="WP_013187612.1">
    <property type="nucleotide sequence ID" value="NC_014230.1"/>
</dbReference>
<accession>A3U8U1</accession>
<evidence type="ECO:0000313" key="3">
    <source>
        <dbReference type="Proteomes" id="UP000002297"/>
    </source>
</evidence>
<dbReference type="PANTHER" id="PTHR15020:SF50">
    <property type="entry name" value="UPF0659 PROTEIN YMR090W"/>
    <property type="match status" value="1"/>
</dbReference>
<dbReference type="OrthoDB" id="9803892at2"/>
<evidence type="ECO:0000259" key="1">
    <source>
        <dbReference type="Pfam" id="PF13460"/>
    </source>
</evidence>
<dbReference type="InterPro" id="IPR036291">
    <property type="entry name" value="NAD(P)-bd_dom_sf"/>
</dbReference>
<dbReference type="SUPFAM" id="SSF51735">
    <property type="entry name" value="NAD(P)-binding Rossmann-fold domains"/>
    <property type="match status" value="1"/>
</dbReference>
<dbReference type="GeneID" id="89453613"/>
<dbReference type="STRING" id="216432.CA2559_09343"/>
<proteinExistence type="predicted"/>
<organism evidence="2 3">
    <name type="scientific">Croceibacter atlanticus (strain ATCC BAA-628 / JCM 21780 / CIP 108009 / IAM 15332 / KCTC 12090 / HTCC2559)</name>
    <dbReference type="NCBI Taxonomy" id="216432"/>
    <lineage>
        <taxon>Bacteria</taxon>
        <taxon>Pseudomonadati</taxon>
        <taxon>Bacteroidota</taxon>
        <taxon>Flavobacteriia</taxon>
        <taxon>Flavobacteriales</taxon>
        <taxon>Flavobacteriaceae</taxon>
        <taxon>Croceibacter</taxon>
    </lineage>
</organism>
<protein>
    <recommendedName>
        <fullName evidence="1">NAD(P)-binding domain-containing protein</fullName>
    </recommendedName>
</protein>
<dbReference type="HOGENOM" id="CLU_025711_0_2_10"/>
<name>A3U8U1_CROAH</name>
<dbReference type="Proteomes" id="UP000002297">
    <property type="component" value="Chromosome"/>
</dbReference>
<dbReference type="InterPro" id="IPR016040">
    <property type="entry name" value="NAD(P)-bd_dom"/>
</dbReference>
<feature type="domain" description="NAD(P)-binding" evidence="1">
    <location>
        <begin position="8"/>
        <end position="188"/>
    </location>
</feature>
<dbReference type="Pfam" id="PF13460">
    <property type="entry name" value="NAD_binding_10"/>
    <property type="match status" value="1"/>
</dbReference>
<evidence type="ECO:0000313" key="2">
    <source>
        <dbReference type="EMBL" id="EAP86227.1"/>
    </source>
</evidence>
<dbReference type="CDD" id="cd05243">
    <property type="entry name" value="SDR_a5"/>
    <property type="match status" value="1"/>
</dbReference>
<keyword evidence="3" id="KW-1185">Reference proteome</keyword>
<dbReference type="Gene3D" id="3.40.50.720">
    <property type="entry name" value="NAD(P)-binding Rossmann-like Domain"/>
    <property type="match status" value="1"/>
</dbReference>
<gene>
    <name evidence="2" type="ordered locus">CA2559_09343</name>
</gene>
<dbReference type="eggNOG" id="COG0702">
    <property type="taxonomic scope" value="Bacteria"/>
</dbReference>
<dbReference type="AlphaFoldDB" id="A3U8U1"/>
<dbReference type="EMBL" id="CP002046">
    <property type="protein sequence ID" value="EAP86227.1"/>
    <property type="molecule type" value="Genomic_DNA"/>
</dbReference>